<feature type="domain" description="CCHC-type" evidence="2">
    <location>
        <begin position="53"/>
        <end position="68"/>
    </location>
</feature>
<evidence type="ECO:0000259" key="2">
    <source>
        <dbReference type="PROSITE" id="PS50158"/>
    </source>
</evidence>
<keyword evidence="1" id="KW-0479">Metal-binding</keyword>
<name>A0A200Q575_MACCD</name>
<dbReference type="InterPro" id="IPR036875">
    <property type="entry name" value="Znf_CCHC_sf"/>
</dbReference>
<evidence type="ECO:0000313" key="4">
    <source>
        <dbReference type="Proteomes" id="UP000195402"/>
    </source>
</evidence>
<dbReference type="EMBL" id="MVGT01003073">
    <property type="protein sequence ID" value="OVA05611.1"/>
    <property type="molecule type" value="Genomic_DNA"/>
</dbReference>
<gene>
    <name evidence="3" type="ORF">BVC80_8661g13</name>
</gene>
<proteinExistence type="predicted"/>
<reference evidence="3 4" key="1">
    <citation type="journal article" date="2017" name="Mol. Plant">
        <title>The Genome of Medicinal Plant Macleaya cordata Provides New Insights into Benzylisoquinoline Alkaloids Metabolism.</title>
        <authorList>
            <person name="Liu X."/>
            <person name="Liu Y."/>
            <person name="Huang P."/>
            <person name="Ma Y."/>
            <person name="Qing Z."/>
            <person name="Tang Q."/>
            <person name="Cao H."/>
            <person name="Cheng P."/>
            <person name="Zheng Y."/>
            <person name="Yuan Z."/>
            <person name="Zhou Y."/>
            <person name="Liu J."/>
            <person name="Tang Z."/>
            <person name="Zhuo Y."/>
            <person name="Zhang Y."/>
            <person name="Yu L."/>
            <person name="Huang J."/>
            <person name="Yang P."/>
            <person name="Peng Q."/>
            <person name="Zhang J."/>
            <person name="Jiang W."/>
            <person name="Zhang Z."/>
            <person name="Lin K."/>
            <person name="Ro D.K."/>
            <person name="Chen X."/>
            <person name="Xiong X."/>
            <person name="Shang Y."/>
            <person name="Huang S."/>
            <person name="Zeng J."/>
        </authorList>
    </citation>
    <scope>NUCLEOTIDE SEQUENCE [LARGE SCALE GENOMIC DNA]</scope>
    <source>
        <strain evidence="4">cv. BLH2017</strain>
        <tissue evidence="3">Root</tissue>
    </source>
</reference>
<dbReference type="Proteomes" id="UP000195402">
    <property type="component" value="Unassembled WGS sequence"/>
</dbReference>
<evidence type="ECO:0000256" key="1">
    <source>
        <dbReference type="PROSITE-ProRule" id="PRU00047"/>
    </source>
</evidence>
<dbReference type="PROSITE" id="PS50158">
    <property type="entry name" value="ZF_CCHC"/>
    <property type="match status" value="1"/>
</dbReference>
<dbReference type="SMART" id="SM00343">
    <property type="entry name" value="ZnF_C2HC"/>
    <property type="match status" value="1"/>
</dbReference>
<dbReference type="SUPFAM" id="SSF57756">
    <property type="entry name" value="Retrovirus zinc finger-like domains"/>
    <property type="match status" value="1"/>
</dbReference>
<comment type="caution">
    <text evidence="3">The sequence shown here is derived from an EMBL/GenBank/DDBJ whole genome shotgun (WGS) entry which is preliminary data.</text>
</comment>
<dbReference type="AlphaFoldDB" id="A0A200Q575"/>
<dbReference type="Gene3D" id="4.10.60.10">
    <property type="entry name" value="Zinc finger, CCHC-type"/>
    <property type="match status" value="1"/>
</dbReference>
<organism evidence="3 4">
    <name type="scientific">Macleaya cordata</name>
    <name type="common">Five-seeded plume-poppy</name>
    <name type="synonym">Bocconia cordata</name>
    <dbReference type="NCBI Taxonomy" id="56857"/>
    <lineage>
        <taxon>Eukaryota</taxon>
        <taxon>Viridiplantae</taxon>
        <taxon>Streptophyta</taxon>
        <taxon>Embryophyta</taxon>
        <taxon>Tracheophyta</taxon>
        <taxon>Spermatophyta</taxon>
        <taxon>Magnoliopsida</taxon>
        <taxon>Ranunculales</taxon>
        <taxon>Papaveraceae</taxon>
        <taxon>Papaveroideae</taxon>
        <taxon>Macleaya</taxon>
    </lineage>
</organism>
<evidence type="ECO:0000313" key="3">
    <source>
        <dbReference type="EMBL" id="OVA05611.1"/>
    </source>
</evidence>
<keyword evidence="1" id="KW-0862">Zinc</keyword>
<protein>
    <submittedName>
        <fullName evidence="3">Zinc finger protein</fullName>
    </submittedName>
</protein>
<dbReference type="InterPro" id="IPR001878">
    <property type="entry name" value="Znf_CCHC"/>
</dbReference>
<dbReference type="GO" id="GO:0003676">
    <property type="term" value="F:nucleic acid binding"/>
    <property type="evidence" value="ECO:0007669"/>
    <property type="project" value="InterPro"/>
</dbReference>
<dbReference type="InParanoid" id="A0A200Q575"/>
<keyword evidence="1" id="KW-0863">Zinc-finger</keyword>
<sequence length="162" mass="18444">MALLTSQFKTFLNNKKEKFQKPRFGSSSKIRPHDKFKNIDKKFEKKNSIEIQCVKCHGFGHMANECPNKALAKAKKAMKVTLDDSDSSSNTNETSDEIKKKMNAVTATFSQILKNTDTSSEHEESDEEIDPEELYANLLKKCIDSSKDNKVMNEKLTFIQAE</sequence>
<dbReference type="GO" id="GO:0008270">
    <property type="term" value="F:zinc ion binding"/>
    <property type="evidence" value="ECO:0007669"/>
    <property type="project" value="UniProtKB-KW"/>
</dbReference>
<keyword evidence="4" id="KW-1185">Reference proteome</keyword>
<accession>A0A200Q575</accession>